<protein>
    <submittedName>
        <fullName evidence="1">Uncharacterized protein</fullName>
    </submittedName>
</protein>
<dbReference type="Proteomes" id="UP000323425">
    <property type="component" value="Unassembled WGS sequence"/>
</dbReference>
<sequence>MSEFQRENRYIVIKRSDLKKVPVAYRPTMITPMFNLLPHLPKRECLVIESDWPEYEIVWKMIEDRMKGEKP</sequence>
<dbReference type="EMBL" id="VTFH01000001">
    <property type="protein sequence ID" value="KAA8563253.1"/>
    <property type="molecule type" value="Genomic_DNA"/>
</dbReference>
<dbReference type="RefSeq" id="WP_150294868.1">
    <property type="nucleotide sequence ID" value="NZ_VTFH01000001.1"/>
</dbReference>
<evidence type="ECO:0000313" key="1">
    <source>
        <dbReference type="EMBL" id="KAA8563253.1"/>
    </source>
</evidence>
<evidence type="ECO:0000313" key="2">
    <source>
        <dbReference type="Proteomes" id="UP000323425"/>
    </source>
</evidence>
<proteinExistence type="predicted"/>
<comment type="caution">
    <text evidence="1">The sequence shown here is derived from an EMBL/GenBank/DDBJ whole genome shotgun (WGS) entry which is preliminary data.</text>
</comment>
<dbReference type="AlphaFoldDB" id="A0A5M9J4J2"/>
<accession>A0A5M9J4J2</accession>
<organism evidence="1 2">
    <name type="scientific">Pseudomonas extremaustralis</name>
    <dbReference type="NCBI Taxonomy" id="359110"/>
    <lineage>
        <taxon>Bacteria</taxon>
        <taxon>Pseudomonadati</taxon>
        <taxon>Pseudomonadota</taxon>
        <taxon>Gammaproteobacteria</taxon>
        <taxon>Pseudomonadales</taxon>
        <taxon>Pseudomonadaceae</taxon>
        <taxon>Pseudomonas</taxon>
    </lineage>
</organism>
<reference evidence="1 2" key="1">
    <citation type="journal article" date="2018" name="Plant Biotechnol. Rep.">
        <title>Diversity and antifungal activity of endophytic bacteria associated with Panax ginseng seedlings.</title>
        <authorList>
            <person name="Park J.M."/>
            <person name="Hong C.E."/>
            <person name="Jo S.H."/>
        </authorList>
    </citation>
    <scope>NUCLEOTIDE SEQUENCE [LARGE SCALE GENOMIC DNA]</scope>
    <source>
        <strain evidence="1 2">PgKB38</strain>
    </source>
</reference>
<name>A0A5M9J4J2_9PSED</name>
<gene>
    <name evidence="1" type="ORF">FX985_03321</name>
</gene>